<feature type="compositionally biased region" description="Low complexity" evidence="1">
    <location>
        <begin position="96"/>
        <end position="134"/>
    </location>
</feature>
<evidence type="ECO:0000256" key="1">
    <source>
        <dbReference type="SAM" id="MobiDB-lite"/>
    </source>
</evidence>
<protein>
    <submittedName>
        <fullName evidence="2">Uncharacterized protein</fullName>
    </submittedName>
</protein>
<feature type="compositionally biased region" description="Low complexity" evidence="1">
    <location>
        <begin position="243"/>
        <end position="262"/>
    </location>
</feature>
<feature type="region of interest" description="Disordered" evidence="1">
    <location>
        <begin position="387"/>
        <end position="432"/>
    </location>
</feature>
<evidence type="ECO:0000313" key="2">
    <source>
        <dbReference type="EMBL" id="RUS69806.1"/>
    </source>
</evidence>
<feature type="region of interest" description="Disordered" evidence="1">
    <location>
        <begin position="157"/>
        <end position="186"/>
    </location>
</feature>
<reference evidence="2 3" key="1">
    <citation type="submission" date="2019-01" db="EMBL/GenBank/DDBJ databases">
        <title>A draft genome assembly of the solar-powered sea slug Elysia chlorotica.</title>
        <authorList>
            <person name="Cai H."/>
            <person name="Li Q."/>
            <person name="Fang X."/>
            <person name="Li J."/>
            <person name="Curtis N.E."/>
            <person name="Altenburger A."/>
            <person name="Shibata T."/>
            <person name="Feng M."/>
            <person name="Maeda T."/>
            <person name="Schwartz J.A."/>
            <person name="Shigenobu S."/>
            <person name="Lundholm N."/>
            <person name="Nishiyama T."/>
            <person name="Yang H."/>
            <person name="Hasebe M."/>
            <person name="Li S."/>
            <person name="Pierce S.K."/>
            <person name="Wang J."/>
        </authorList>
    </citation>
    <scope>NUCLEOTIDE SEQUENCE [LARGE SCALE GENOMIC DNA]</scope>
    <source>
        <strain evidence="2">EC2010</strain>
        <tissue evidence="2">Whole organism of an adult</tissue>
    </source>
</reference>
<name>A0A3S1BLD3_ELYCH</name>
<organism evidence="2 3">
    <name type="scientific">Elysia chlorotica</name>
    <name type="common">Eastern emerald elysia</name>
    <name type="synonym">Sea slug</name>
    <dbReference type="NCBI Taxonomy" id="188477"/>
    <lineage>
        <taxon>Eukaryota</taxon>
        <taxon>Metazoa</taxon>
        <taxon>Spiralia</taxon>
        <taxon>Lophotrochozoa</taxon>
        <taxon>Mollusca</taxon>
        <taxon>Gastropoda</taxon>
        <taxon>Heterobranchia</taxon>
        <taxon>Euthyneura</taxon>
        <taxon>Panpulmonata</taxon>
        <taxon>Sacoglossa</taxon>
        <taxon>Placobranchoidea</taxon>
        <taxon>Plakobranchidae</taxon>
        <taxon>Elysia</taxon>
    </lineage>
</organism>
<gene>
    <name evidence="2" type="ORF">EGW08_022433</name>
</gene>
<feature type="compositionally biased region" description="Low complexity" evidence="1">
    <location>
        <begin position="162"/>
        <end position="186"/>
    </location>
</feature>
<feature type="region of interest" description="Disordered" evidence="1">
    <location>
        <begin position="63"/>
        <end position="134"/>
    </location>
</feature>
<comment type="caution">
    <text evidence="2">The sequence shown here is derived from an EMBL/GenBank/DDBJ whole genome shotgun (WGS) entry which is preliminary data.</text>
</comment>
<feature type="region of interest" description="Disordered" evidence="1">
    <location>
        <begin position="237"/>
        <end position="274"/>
    </location>
</feature>
<dbReference type="Proteomes" id="UP000271974">
    <property type="component" value="Unassembled WGS sequence"/>
</dbReference>
<sequence>MRSVSISPEITNPLESESETCDCRSSLYHYRHTAQLEPDSSSCRSLYHLQRYEQQVCLTVTSISTSTSRTTERRRIHTATPPTFMPEYAPGSARVRSSTGCGSTSSSSGRGSGSYSSSRSSGSSNNDSDATSDDGVSFVDSEVINIKHFQVHNSNICRGSRKSSSTNKGHSISSSSSSTRSISNGSCSKSYNIGSNISIDKSYNSSSSSNSSCSSVGWNSTTSGEYFINLSETESSSTTQCVGSGTSCQRRSQSRSTRCSSSHRVTRTPSQQSDISVGVDTVSRSTRCSSSHRVTRTPSQQSDISVGVDTVSRSTRCSSSHRVTRTPSQQSNISVGVDTVSSLRQLYPTPVRSCQLNHRSQLSETESFEKRSLSLCDTAVLRTSSRSRSLGISWSPPQSSRYPPVGKDAETGTQTSLAGPAVPRPVTVTTSDQSRDVIDTTQIGSSSCAQRLTRFAKDSWSNQTLGSRLCAKSCQPLTVHFDPRITSVQIFFTPRESSITASISISITMRQSGSEAHAVITFTVVSHRGTLTGPEGYDFHRKRQRWDPVCYQLQLEPIQSITHDGVDRPIGMNHISTAPLSLPS</sequence>
<dbReference type="AlphaFoldDB" id="A0A3S1BLD3"/>
<dbReference type="EMBL" id="RQTK01001570">
    <property type="protein sequence ID" value="RUS69806.1"/>
    <property type="molecule type" value="Genomic_DNA"/>
</dbReference>
<proteinExistence type="predicted"/>
<keyword evidence="3" id="KW-1185">Reference proteome</keyword>
<accession>A0A3S1BLD3</accession>
<evidence type="ECO:0000313" key="3">
    <source>
        <dbReference type="Proteomes" id="UP000271974"/>
    </source>
</evidence>